<evidence type="ECO:0000259" key="7">
    <source>
        <dbReference type="PROSITE" id="PS50885"/>
    </source>
</evidence>
<reference evidence="8" key="1">
    <citation type="journal article" date="2016" name="Genome Announc.">
        <title>Draft genomes of two strains of Paenibacillus glucanolyticus with capability to degrade lignocellulose.</title>
        <authorList>
            <person name="Mathews S.L."/>
            <person name="Pawlak J."/>
            <person name="Grunden A.M."/>
        </authorList>
    </citation>
    <scope>NUCLEOTIDE SEQUENCE [LARGE SCALE GENOMIC DNA]</scope>
    <source>
        <strain evidence="8">SLM1</strain>
    </source>
</reference>
<evidence type="ECO:0000256" key="5">
    <source>
        <dbReference type="ARBA" id="ARBA00023136"/>
    </source>
</evidence>
<keyword evidence="4" id="KW-0808">Transferase</keyword>
<dbReference type="Gene3D" id="6.10.340.10">
    <property type="match status" value="1"/>
</dbReference>
<keyword evidence="6" id="KW-1133">Transmembrane helix</keyword>
<dbReference type="GeneID" id="97553155"/>
<dbReference type="PANTHER" id="PTHR34220:SF7">
    <property type="entry name" value="SENSOR HISTIDINE KINASE YPDA"/>
    <property type="match status" value="1"/>
</dbReference>
<feature type="domain" description="HAMP" evidence="7">
    <location>
        <begin position="317"/>
        <end position="369"/>
    </location>
</feature>
<dbReference type="OrthoDB" id="2499756at2"/>
<evidence type="ECO:0000256" key="3">
    <source>
        <dbReference type="ARBA" id="ARBA00022553"/>
    </source>
</evidence>
<evidence type="ECO:0000256" key="6">
    <source>
        <dbReference type="SAM" id="Phobius"/>
    </source>
</evidence>
<dbReference type="GO" id="GO:0000155">
    <property type="term" value="F:phosphorelay sensor kinase activity"/>
    <property type="evidence" value="ECO:0007669"/>
    <property type="project" value="InterPro"/>
</dbReference>
<dbReference type="InterPro" id="IPR003660">
    <property type="entry name" value="HAMP_dom"/>
</dbReference>
<dbReference type="PROSITE" id="PS50885">
    <property type="entry name" value="HAMP"/>
    <property type="match status" value="1"/>
</dbReference>
<feature type="transmembrane region" description="Helical" evidence="6">
    <location>
        <begin position="12"/>
        <end position="35"/>
    </location>
</feature>
<feature type="transmembrane region" description="Helical" evidence="6">
    <location>
        <begin position="293"/>
        <end position="315"/>
    </location>
</feature>
<organism evidence="8 9">
    <name type="scientific">Paenibacillus glucanolyticus</name>
    <dbReference type="NCBI Taxonomy" id="59843"/>
    <lineage>
        <taxon>Bacteria</taxon>
        <taxon>Bacillati</taxon>
        <taxon>Bacillota</taxon>
        <taxon>Bacilli</taxon>
        <taxon>Bacillales</taxon>
        <taxon>Paenibacillaceae</taxon>
        <taxon>Paenibacillus</taxon>
    </lineage>
</organism>
<keyword evidence="8" id="KW-0418">Kinase</keyword>
<keyword evidence="2" id="KW-1003">Cell membrane</keyword>
<accession>A0A163HML7</accession>
<gene>
    <name evidence="8" type="ORF">AWU65_06275</name>
</gene>
<dbReference type="Gene3D" id="3.30.565.10">
    <property type="entry name" value="Histidine kinase-like ATPase, C-terminal domain"/>
    <property type="match status" value="1"/>
</dbReference>
<dbReference type="SUPFAM" id="SSF55874">
    <property type="entry name" value="ATPase domain of HSP90 chaperone/DNA topoisomerase II/histidine kinase"/>
    <property type="match status" value="1"/>
</dbReference>
<dbReference type="InterPro" id="IPR036890">
    <property type="entry name" value="HATPase_C_sf"/>
</dbReference>
<proteinExistence type="predicted"/>
<comment type="subcellular location">
    <subcellularLocation>
        <location evidence="1">Cell membrane</location>
        <topology evidence="1">Multi-pass membrane protein</topology>
    </subcellularLocation>
</comment>
<evidence type="ECO:0000313" key="9">
    <source>
        <dbReference type="Proteomes" id="UP000076796"/>
    </source>
</evidence>
<evidence type="ECO:0000256" key="1">
    <source>
        <dbReference type="ARBA" id="ARBA00004651"/>
    </source>
</evidence>
<sequence>MNPFRTFRIDYVFFFSFAGFVAVLITIMMIVSYRFSAAEQADSTSMYQQAVLQQLNKQLTDHMSAVEQTSLAVSINSPLVNYVTMNGDYYARKTARDELNRDYLAPMLNSSRSMFSFQIYMNDPLQVDPNANIQYLPLASASRESWYPAVDKSDFVWIGQREVGSPQGKQQVISFIRKITTLDGVNRGILIINVRVKFLQQILTEDNSSASRLLLDSGGRMIMHTRIAPPPGEINAILERVDGDTGHAHQVLAAAGSLPEKSMLTVWSRTSPGSWMLVELTPWKDITSGSVRLAWTMAVVGAAAIMLSLFFTLFLSRNFTRPIRKLVQLMQAFNPEKRGQPLPTEYRNEFGSLFSGYRKLTERIETLYQSLEQQYKAQREAEIKALQAMINPHFLYNTLDQLNWMALEAGQEKISQVLELMGQMFRIGLSGGESMITVQEELLHVDCFLKIQQFKWGEELEWHIDCPEELRHLMIPKLTLQPFVENAVMHGFHGRRQGRIHLICMEEDRGIRIWIRDDGIGLREDWKTRKRHPTGGYGIRNVKERIQVYFGPPFGVSLRNRTDAPGSEAEIYWPKVNQPRDQEGGGIHVDHRYRG</sequence>
<dbReference type="SMART" id="SM00304">
    <property type="entry name" value="HAMP"/>
    <property type="match status" value="1"/>
</dbReference>
<evidence type="ECO:0000313" key="8">
    <source>
        <dbReference type="EMBL" id="KZS45556.1"/>
    </source>
</evidence>
<dbReference type="InterPro" id="IPR010559">
    <property type="entry name" value="Sig_transdc_His_kin_internal"/>
</dbReference>
<dbReference type="AlphaFoldDB" id="A0A163HML7"/>
<dbReference type="GO" id="GO:0005886">
    <property type="term" value="C:plasma membrane"/>
    <property type="evidence" value="ECO:0007669"/>
    <property type="project" value="UniProtKB-SubCell"/>
</dbReference>
<dbReference type="Pfam" id="PF06580">
    <property type="entry name" value="His_kinase"/>
    <property type="match status" value="1"/>
</dbReference>
<dbReference type="Proteomes" id="UP000076796">
    <property type="component" value="Unassembled WGS sequence"/>
</dbReference>
<evidence type="ECO:0000256" key="2">
    <source>
        <dbReference type="ARBA" id="ARBA00022475"/>
    </source>
</evidence>
<dbReference type="InterPro" id="IPR050640">
    <property type="entry name" value="Bact_2-comp_sensor_kinase"/>
</dbReference>
<keyword evidence="6" id="KW-0812">Transmembrane</keyword>
<keyword evidence="9" id="KW-1185">Reference proteome</keyword>
<dbReference type="PANTHER" id="PTHR34220">
    <property type="entry name" value="SENSOR HISTIDINE KINASE YPDA"/>
    <property type="match status" value="1"/>
</dbReference>
<comment type="caution">
    <text evidence="8">The sequence shown here is derived from an EMBL/GenBank/DDBJ whole genome shotgun (WGS) entry which is preliminary data.</text>
</comment>
<protein>
    <submittedName>
        <fullName evidence="8">Histidine kinase</fullName>
    </submittedName>
</protein>
<keyword evidence="3" id="KW-0597">Phosphoprotein</keyword>
<dbReference type="STRING" id="59843.A3958_06275"/>
<dbReference type="EMBL" id="LWMH01000001">
    <property type="protein sequence ID" value="KZS45556.1"/>
    <property type="molecule type" value="Genomic_DNA"/>
</dbReference>
<name>A0A163HML7_9BACL</name>
<dbReference type="RefSeq" id="WP_063477836.1">
    <property type="nucleotide sequence ID" value="NZ_CP147845.1"/>
</dbReference>
<evidence type="ECO:0000256" key="4">
    <source>
        <dbReference type="ARBA" id="ARBA00022679"/>
    </source>
</evidence>
<keyword evidence="5 6" id="KW-0472">Membrane</keyword>